<evidence type="ECO:0000256" key="2">
    <source>
        <dbReference type="ARBA" id="ARBA00022679"/>
    </source>
</evidence>
<accession>A0AAD6UQG1</accession>
<dbReference type="InterPro" id="IPR033964">
    <property type="entry name" value="ABBA"/>
</dbReference>
<dbReference type="NCBIfam" id="TIGR03429">
    <property type="entry name" value="arom_pren_DMATS"/>
    <property type="match status" value="1"/>
</dbReference>
<evidence type="ECO:0000313" key="4">
    <source>
        <dbReference type="Proteomes" id="UP001219525"/>
    </source>
</evidence>
<comment type="caution">
    <text evidence="3">The sequence shown here is derived from an EMBL/GenBank/DDBJ whole genome shotgun (WGS) entry which is preliminary data.</text>
</comment>
<feature type="non-terminal residue" evidence="3">
    <location>
        <position position="1"/>
    </location>
</feature>
<dbReference type="InterPro" id="IPR017795">
    <property type="entry name" value="ABBA_NscD-like"/>
</dbReference>
<dbReference type="Proteomes" id="UP001219525">
    <property type="component" value="Unassembled WGS sequence"/>
</dbReference>
<dbReference type="EMBL" id="JARJCW010000165">
    <property type="protein sequence ID" value="KAJ7189821.1"/>
    <property type="molecule type" value="Genomic_DNA"/>
</dbReference>
<gene>
    <name evidence="3" type="ORF">GGX14DRAFT_507522</name>
</gene>
<dbReference type="GO" id="GO:0009820">
    <property type="term" value="P:alkaloid metabolic process"/>
    <property type="evidence" value="ECO:0007669"/>
    <property type="project" value="InterPro"/>
</dbReference>
<keyword evidence="4" id="KW-1185">Reference proteome</keyword>
<organism evidence="3 4">
    <name type="scientific">Mycena pura</name>
    <dbReference type="NCBI Taxonomy" id="153505"/>
    <lineage>
        <taxon>Eukaryota</taxon>
        <taxon>Fungi</taxon>
        <taxon>Dikarya</taxon>
        <taxon>Basidiomycota</taxon>
        <taxon>Agaricomycotina</taxon>
        <taxon>Agaricomycetes</taxon>
        <taxon>Agaricomycetidae</taxon>
        <taxon>Agaricales</taxon>
        <taxon>Marasmiineae</taxon>
        <taxon>Mycenaceae</taxon>
        <taxon>Mycena</taxon>
    </lineage>
</organism>
<dbReference type="PANTHER" id="PTHR40627">
    <property type="entry name" value="INDOLE PRENYLTRANSFERASE TDIB-RELATED"/>
    <property type="match status" value="1"/>
</dbReference>
<comment type="similarity">
    <text evidence="1">Belongs to the tryptophan dimethylallyltransferase family.</text>
</comment>
<dbReference type="SFLD" id="SFLDG01162">
    <property type="entry name" value="I"/>
    <property type="match status" value="1"/>
</dbReference>
<reference evidence="3" key="1">
    <citation type="submission" date="2023-03" db="EMBL/GenBank/DDBJ databases">
        <title>Massive genome expansion in bonnet fungi (Mycena s.s.) driven by repeated elements and novel gene families across ecological guilds.</title>
        <authorList>
            <consortium name="Lawrence Berkeley National Laboratory"/>
            <person name="Harder C.B."/>
            <person name="Miyauchi S."/>
            <person name="Viragh M."/>
            <person name="Kuo A."/>
            <person name="Thoen E."/>
            <person name="Andreopoulos B."/>
            <person name="Lu D."/>
            <person name="Skrede I."/>
            <person name="Drula E."/>
            <person name="Henrissat B."/>
            <person name="Morin E."/>
            <person name="Kohler A."/>
            <person name="Barry K."/>
            <person name="LaButti K."/>
            <person name="Morin E."/>
            <person name="Salamov A."/>
            <person name="Lipzen A."/>
            <person name="Mereny Z."/>
            <person name="Hegedus B."/>
            <person name="Baldrian P."/>
            <person name="Stursova M."/>
            <person name="Weitz H."/>
            <person name="Taylor A."/>
            <person name="Grigoriev I.V."/>
            <person name="Nagy L.G."/>
            <person name="Martin F."/>
            <person name="Kauserud H."/>
        </authorList>
    </citation>
    <scope>NUCLEOTIDE SEQUENCE</scope>
    <source>
        <strain evidence="3">9144</strain>
    </source>
</reference>
<dbReference type="Pfam" id="PF11991">
    <property type="entry name" value="Trp_DMAT"/>
    <property type="match status" value="1"/>
</dbReference>
<sequence>MCDDSSPLEYSLSIKKNSCVVRFAFEPLPLTDELRKGDRVNYFAPSQWLADHQREHKAVDLTWFDTLSGILLVKPDMQSSPNPAACGLTQLGFALDLTKEPLLKIYIWPDAVARQSAPSSGAWNGCKQEHVLRAMDAIGLATPWRKVVDYLDRLRRSSPEHAGQPEFIAWDARSPATARMKVYVRFAKANLEQVLSHLDLGGMLDSAHTKEIKNAAAEIWDVFSSDGDPRAFQMVSGDLQGYDERTRGVLIYYELRQGEVDPSAKFYLPVRHYFSSDLPLAERFDKFLAEKQLQKAGWYTSLLNRFCDHRPLESRAGLQAVVGCAVRDGEWEVSMYISSEAYAAERFI</sequence>
<name>A0AAD6UQG1_9AGAR</name>
<proteinExistence type="inferred from homology"/>
<evidence type="ECO:0000313" key="3">
    <source>
        <dbReference type="EMBL" id="KAJ7189821.1"/>
    </source>
</evidence>
<keyword evidence="2" id="KW-0808">Transferase</keyword>
<dbReference type="GO" id="GO:0016765">
    <property type="term" value="F:transferase activity, transferring alkyl or aryl (other than methyl) groups"/>
    <property type="evidence" value="ECO:0007669"/>
    <property type="project" value="InterPro"/>
</dbReference>
<dbReference type="SFLD" id="SFLDS00036">
    <property type="entry name" value="Aromatic_Prenyltransferase"/>
    <property type="match status" value="1"/>
</dbReference>
<dbReference type="AlphaFoldDB" id="A0AAD6UQG1"/>
<dbReference type="PANTHER" id="PTHR40627:SF4">
    <property type="entry name" value="PRENYLTRANSFERASE ASQH1-RELATED"/>
    <property type="match status" value="1"/>
</dbReference>
<protein>
    <submittedName>
        <fullName evidence="3">Aromatic prenyltransferase</fullName>
    </submittedName>
</protein>
<evidence type="ECO:0000256" key="1">
    <source>
        <dbReference type="ARBA" id="ARBA00010209"/>
    </source>
</evidence>